<evidence type="ECO:0000313" key="3">
    <source>
        <dbReference type="Proteomes" id="UP000320762"/>
    </source>
</evidence>
<sequence length="181" mass="20232">MAPGGERMPLVFRSWDVQEEPRCVSRMEVPFRSGFTWNKAKRQGEQDVVLAIVPALADNFESALETSVYGQPLKVSHRTQFFALGDDGSFRLKCTNSSHGPLRALHGSTVLARHETDHLSLRDYNIDEPRCLIMNPHIVQVRSQNICILPYSTQVRTSDSPRTTLPPTYKAATSSSFGLAD</sequence>
<reference evidence="2 3" key="1">
    <citation type="journal article" date="2019" name="New Phytol.">
        <title>Comparative genomics reveals unique wood-decay strategies and fruiting body development in the Schizophyllaceae.</title>
        <authorList>
            <person name="Almasi E."/>
            <person name="Sahu N."/>
            <person name="Krizsan K."/>
            <person name="Balint B."/>
            <person name="Kovacs G.M."/>
            <person name="Kiss B."/>
            <person name="Cseklye J."/>
            <person name="Drula E."/>
            <person name="Henrissat B."/>
            <person name="Nagy I."/>
            <person name="Chovatia M."/>
            <person name="Adam C."/>
            <person name="LaButti K."/>
            <person name="Lipzen A."/>
            <person name="Riley R."/>
            <person name="Grigoriev I.V."/>
            <person name="Nagy L.G."/>
        </authorList>
    </citation>
    <scope>NUCLEOTIDE SEQUENCE [LARGE SCALE GENOMIC DNA]</scope>
    <source>
        <strain evidence="2 3">NL-1724</strain>
    </source>
</reference>
<dbReference type="EMBL" id="VDMD01000033">
    <property type="protein sequence ID" value="TRM58732.1"/>
    <property type="molecule type" value="Genomic_DNA"/>
</dbReference>
<proteinExistence type="predicted"/>
<protein>
    <submittedName>
        <fullName evidence="2">Uncharacterized protein</fullName>
    </submittedName>
</protein>
<organism evidence="2 3">
    <name type="scientific">Schizophyllum amplum</name>
    <dbReference type="NCBI Taxonomy" id="97359"/>
    <lineage>
        <taxon>Eukaryota</taxon>
        <taxon>Fungi</taxon>
        <taxon>Dikarya</taxon>
        <taxon>Basidiomycota</taxon>
        <taxon>Agaricomycotina</taxon>
        <taxon>Agaricomycetes</taxon>
        <taxon>Agaricomycetidae</taxon>
        <taxon>Agaricales</taxon>
        <taxon>Schizophyllaceae</taxon>
        <taxon>Schizophyllum</taxon>
    </lineage>
</organism>
<keyword evidence="3" id="KW-1185">Reference proteome</keyword>
<comment type="caution">
    <text evidence="2">The sequence shown here is derived from an EMBL/GenBank/DDBJ whole genome shotgun (WGS) entry which is preliminary data.</text>
</comment>
<name>A0A550C1P5_9AGAR</name>
<evidence type="ECO:0000256" key="1">
    <source>
        <dbReference type="SAM" id="MobiDB-lite"/>
    </source>
</evidence>
<gene>
    <name evidence="2" type="ORF">BD626DRAFT_178732</name>
</gene>
<dbReference type="AlphaFoldDB" id="A0A550C1P5"/>
<feature type="region of interest" description="Disordered" evidence="1">
    <location>
        <begin position="157"/>
        <end position="181"/>
    </location>
</feature>
<dbReference type="Proteomes" id="UP000320762">
    <property type="component" value="Unassembled WGS sequence"/>
</dbReference>
<accession>A0A550C1P5</accession>
<evidence type="ECO:0000313" key="2">
    <source>
        <dbReference type="EMBL" id="TRM58732.1"/>
    </source>
</evidence>